<evidence type="ECO:0000259" key="1">
    <source>
        <dbReference type="PROSITE" id="PS00028"/>
    </source>
</evidence>
<dbReference type="Proteomes" id="UP001482620">
    <property type="component" value="Unassembled WGS sequence"/>
</dbReference>
<keyword evidence="3" id="KW-1185">Reference proteome</keyword>
<reference evidence="2 3" key="1">
    <citation type="submission" date="2021-06" db="EMBL/GenBank/DDBJ databases">
        <authorList>
            <person name="Palmer J.M."/>
        </authorList>
    </citation>
    <scope>NUCLEOTIDE SEQUENCE [LARGE SCALE GENOMIC DNA]</scope>
    <source>
        <strain evidence="3">if_2019</strain>
        <tissue evidence="2">Muscle</tissue>
    </source>
</reference>
<dbReference type="PROSITE" id="PS00028">
    <property type="entry name" value="ZINC_FINGER_C2H2_1"/>
    <property type="match status" value="1"/>
</dbReference>
<sequence length="530" mass="61695">MTRDVFPKATMCFTGLIPEIVFMNPKKQLELNQPVVGLSVITLCFSPIPALSFYLCHLCETKCPINNILGHIFSQEHCFNYFVYTNPDDVSFSWRPYMDMKSILWYKLKRQSSKTENQNLQVLHLPQVLLEKTKSSTYSEVMQALGENDKLVERFEAMHQRRVTLQGYNSNNYRKHPLLGLQHIVECASVKPGEKKYNLCTLCCLVIPNHMIIKHILSFDHISCYFKTWYPTTVMSKKAFDNLILDFANQAVKLEAAENFSMKQVSLQPDEFKLVNFKSYPQALNSLESITKSSLTISVKPGKKLEYHPVSTLSTEKVRCLLRCQNCSNDFNTIGQYLNHLVKVRHIEMMQKFNGEDVTGHRYGQRGRFHMELYTYVGDSLRSNQPPIGTALIVTCITSCSHADPLYLCFACNEAFPQSILRDHLDSRKHLINTQLYQNPWKLPFGWDGDLDDRVLRMTAWKDEEEHRRNRVFLKVFDVPYSIFLRLDPSDFQQVLDTLKHHCTDLIHKVPMWRMHTELQQNEKFPLLGE</sequence>
<comment type="caution">
    <text evidence="2">The sequence shown here is derived from an EMBL/GenBank/DDBJ whole genome shotgun (WGS) entry which is preliminary data.</text>
</comment>
<dbReference type="EMBL" id="JAHRIQ010094297">
    <property type="protein sequence ID" value="MEQ2252014.1"/>
    <property type="molecule type" value="Genomic_DNA"/>
</dbReference>
<evidence type="ECO:0000313" key="3">
    <source>
        <dbReference type="Proteomes" id="UP001482620"/>
    </source>
</evidence>
<accession>A0ABV0V4R3</accession>
<protein>
    <recommendedName>
        <fullName evidence="1">C2H2-type domain-containing protein</fullName>
    </recommendedName>
</protein>
<dbReference type="InterPro" id="IPR013087">
    <property type="entry name" value="Znf_C2H2_type"/>
</dbReference>
<gene>
    <name evidence="2" type="ORF">ILYODFUR_017256</name>
</gene>
<organism evidence="2 3">
    <name type="scientific">Ilyodon furcidens</name>
    <name type="common">goldbreast splitfin</name>
    <dbReference type="NCBI Taxonomy" id="33524"/>
    <lineage>
        <taxon>Eukaryota</taxon>
        <taxon>Metazoa</taxon>
        <taxon>Chordata</taxon>
        <taxon>Craniata</taxon>
        <taxon>Vertebrata</taxon>
        <taxon>Euteleostomi</taxon>
        <taxon>Actinopterygii</taxon>
        <taxon>Neopterygii</taxon>
        <taxon>Teleostei</taxon>
        <taxon>Neoteleostei</taxon>
        <taxon>Acanthomorphata</taxon>
        <taxon>Ovalentaria</taxon>
        <taxon>Atherinomorphae</taxon>
        <taxon>Cyprinodontiformes</taxon>
        <taxon>Goodeidae</taxon>
        <taxon>Ilyodon</taxon>
    </lineage>
</organism>
<feature type="domain" description="C2H2-type" evidence="1">
    <location>
        <begin position="324"/>
        <end position="346"/>
    </location>
</feature>
<name>A0ABV0V4R3_9TELE</name>
<proteinExistence type="predicted"/>
<evidence type="ECO:0000313" key="2">
    <source>
        <dbReference type="EMBL" id="MEQ2252014.1"/>
    </source>
</evidence>